<evidence type="ECO:0000313" key="3">
    <source>
        <dbReference type="EMBL" id="CAF4489826.1"/>
    </source>
</evidence>
<dbReference type="EMBL" id="CAJOBC010104103">
    <property type="protein sequence ID" value="CAF4489826.1"/>
    <property type="molecule type" value="Genomic_DNA"/>
</dbReference>
<evidence type="ECO:0000313" key="4">
    <source>
        <dbReference type="Proteomes" id="UP000663829"/>
    </source>
</evidence>
<dbReference type="AlphaFoldDB" id="A0A816BFA7"/>
<dbReference type="Proteomes" id="UP000663829">
    <property type="component" value="Unassembled WGS sequence"/>
</dbReference>
<name>A0A816BFA7_9BILA</name>
<reference evidence="2" key="1">
    <citation type="submission" date="2021-02" db="EMBL/GenBank/DDBJ databases">
        <authorList>
            <person name="Nowell W R."/>
        </authorList>
    </citation>
    <scope>NUCLEOTIDE SEQUENCE</scope>
</reference>
<comment type="caution">
    <text evidence="2">The sequence shown here is derived from an EMBL/GenBank/DDBJ whole genome shotgun (WGS) entry which is preliminary data.</text>
</comment>
<feature type="compositionally biased region" description="Basic and acidic residues" evidence="1">
    <location>
        <begin position="1"/>
        <end position="19"/>
    </location>
</feature>
<organism evidence="2 4">
    <name type="scientific">Didymodactylos carnosus</name>
    <dbReference type="NCBI Taxonomy" id="1234261"/>
    <lineage>
        <taxon>Eukaryota</taxon>
        <taxon>Metazoa</taxon>
        <taxon>Spiralia</taxon>
        <taxon>Gnathifera</taxon>
        <taxon>Rotifera</taxon>
        <taxon>Eurotatoria</taxon>
        <taxon>Bdelloidea</taxon>
        <taxon>Philodinida</taxon>
        <taxon>Philodinidae</taxon>
        <taxon>Didymodactylos</taxon>
    </lineage>
</organism>
<dbReference type="OrthoDB" id="10168879at2759"/>
<feature type="non-terminal residue" evidence="2">
    <location>
        <position position="83"/>
    </location>
</feature>
<sequence length="83" mass="9130">MNRGGVPRDPRRGERRDRSGGNTVIEAFGESILRQPTTNSKSDFSIALLVLEGIGATRVEMNKLILTQLPDVKLAGIQLNRNN</sequence>
<proteinExistence type="predicted"/>
<feature type="region of interest" description="Disordered" evidence="1">
    <location>
        <begin position="1"/>
        <end position="22"/>
    </location>
</feature>
<accession>A0A816BFA7</accession>
<gene>
    <name evidence="2" type="ORF">GPM918_LOCUS42920</name>
    <name evidence="3" type="ORF">SRO942_LOCUS44271</name>
</gene>
<evidence type="ECO:0000313" key="2">
    <source>
        <dbReference type="EMBL" id="CAF1608452.1"/>
    </source>
</evidence>
<dbReference type="EMBL" id="CAJNOQ010037447">
    <property type="protein sequence ID" value="CAF1608452.1"/>
    <property type="molecule type" value="Genomic_DNA"/>
</dbReference>
<dbReference type="Proteomes" id="UP000681722">
    <property type="component" value="Unassembled WGS sequence"/>
</dbReference>
<keyword evidence="4" id="KW-1185">Reference proteome</keyword>
<evidence type="ECO:0000256" key="1">
    <source>
        <dbReference type="SAM" id="MobiDB-lite"/>
    </source>
</evidence>
<protein>
    <submittedName>
        <fullName evidence="2">Uncharacterized protein</fullName>
    </submittedName>
</protein>